<dbReference type="PANTHER" id="PTHR36179:SF2">
    <property type="entry name" value="LUD DOMAIN-CONTAINING PROTEIN"/>
    <property type="match status" value="1"/>
</dbReference>
<feature type="domain" description="LUD" evidence="1">
    <location>
        <begin position="17"/>
        <end position="194"/>
    </location>
</feature>
<gene>
    <name evidence="2" type="ORF">IAB00_06325</name>
</gene>
<protein>
    <submittedName>
        <fullName evidence="2">LUD domain-containing protein</fullName>
    </submittedName>
</protein>
<evidence type="ECO:0000313" key="3">
    <source>
        <dbReference type="Proteomes" id="UP000824124"/>
    </source>
</evidence>
<reference evidence="2" key="2">
    <citation type="journal article" date="2021" name="PeerJ">
        <title>Extensive microbial diversity within the chicken gut microbiome revealed by metagenomics and culture.</title>
        <authorList>
            <person name="Gilroy R."/>
            <person name="Ravi A."/>
            <person name="Getino M."/>
            <person name="Pursley I."/>
            <person name="Horton D.L."/>
            <person name="Alikhan N.F."/>
            <person name="Baker D."/>
            <person name="Gharbi K."/>
            <person name="Hall N."/>
            <person name="Watson M."/>
            <person name="Adriaenssens E.M."/>
            <person name="Foster-Nyarko E."/>
            <person name="Jarju S."/>
            <person name="Secka A."/>
            <person name="Antonio M."/>
            <person name="Oren A."/>
            <person name="Chaudhuri R.R."/>
            <person name="La Ragione R."/>
            <person name="Hildebrand F."/>
            <person name="Pallen M.J."/>
        </authorList>
    </citation>
    <scope>NUCLEOTIDE SEQUENCE</scope>
    <source>
        <strain evidence="2">2830</strain>
    </source>
</reference>
<comment type="caution">
    <text evidence="2">The sequence shown here is derived from an EMBL/GenBank/DDBJ whole genome shotgun (WGS) entry which is preliminary data.</text>
</comment>
<organism evidence="2 3">
    <name type="scientific">Candidatus Avidehalobacter gallistercoris</name>
    <dbReference type="NCBI Taxonomy" id="2840694"/>
    <lineage>
        <taxon>Bacteria</taxon>
        <taxon>Bacillati</taxon>
        <taxon>Bacillota</taxon>
        <taxon>Clostridia</taxon>
        <taxon>Eubacteriales</taxon>
        <taxon>Peptococcaceae</taxon>
        <taxon>Peptococcaceae incertae sedis</taxon>
        <taxon>Candidatus Avidehalobacter</taxon>
    </lineage>
</organism>
<accession>A0A9D1HKN0</accession>
<dbReference type="InterPro" id="IPR003741">
    <property type="entry name" value="LUD_dom"/>
</dbReference>
<dbReference type="PANTHER" id="PTHR36179">
    <property type="entry name" value="LUD_DOM DOMAIN-CONTAINING PROTEIN"/>
    <property type="match status" value="1"/>
</dbReference>
<reference evidence="2" key="1">
    <citation type="submission" date="2020-10" db="EMBL/GenBank/DDBJ databases">
        <authorList>
            <person name="Gilroy R."/>
        </authorList>
    </citation>
    <scope>NUCLEOTIDE SEQUENCE</scope>
    <source>
        <strain evidence="2">2830</strain>
    </source>
</reference>
<dbReference type="EMBL" id="DVMH01000031">
    <property type="protein sequence ID" value="HIU10834.1"/>
    <property type="molecule type" value="Genomic_DNA"/>
</dbReference>
<proteinExistence type="predicted"/>
<evidence type="ECO:0000313" key="2">
    <source>
        <dbReference type="EMBL" id="HIU10834.1"/>
    </source>
</evidence>
<sequence>MTERNCRICQAAELDVAQVLAAFEKKGYTAHYFDTGAAAAAYLDAAIDNQTVGFGDSRTLYNIGVYKKLAAHNQVVDPMHPEGGRDFFEIIPETQHTTVFLTSVNGASVNGELVNIDAMGNRVAGTVYGHEKVYFVFDVNKLCPDLESAIWRARNIAAPQNAKRKGYKTPCAVKGDRCYDCQSPERICNALVIHLHRMKRAYAEVVLIGEELGL</sequence>
<dbReference type="Pfam" id="PF02589">
    <property type="entry name" value="LUD_dom"/>
    <property type="match status" value="1"/>
</dbReference>
<dbReference type="AlphaFoldDB" id="A0A9D1HKN0"/>
<name>A0A9D1HKN0_9FIRM</name>
<evidence type="ECO:0000259" key="1">
    <source>
        <dbReference type="Pfam" id="PF02589"/>
    </source>
</evidence>
<dbReference type="Proteomes" id="UP000824124">
    <property type="component" value="Unassembled WGS sequence"/>
</dbReference>